<accession>A0A139AZ39</accession>
<organism evidence="2 3">
    <name type="scientific">Gonapodya prolifera (strain JEL478)</name>
    <name type="common">Monoblepharis prolifera</name>
    <dbReference type="NCBI Taxonomy" id="1344416"/>
    <lineage>
        <taxon>Eukaryota</taxon>
        <taxon>Fungi</taxon>
        <taxon>Fungi incertae sedis</taxon>
        <taxon>Chytridiomycota</taxon>
        <taxon>Chytridiomycota incertae sedis</taxon>
        <taxon>Monoblepharidomycetes</taxon>
        <taxon>Monoblepharidales</taxon>
        <taxon>Gonapodyaceae</taxon>
        <taxon>Gonapodya</taxon>
    </lineage>
</organism>
<proteinExistence type="predicted"/>
<sequence>MPTFPLQSHIIQVHPSLRVSSTPDRGRILTIADGLPTHTVLLVERSLVSWPWGSLDTCFVAERCAQAARDDASGNVAAAVGQLWPRTAQDLPDLKWKQAMDGKEGTKLQQVAAENNFDISHLVRLHFVAECNSFPTGLLPNLAMANHSCVATAKVLQWTSDGTKDGVPKSEGGTSNEENSNPQGKSEGSEVRAGGGHRSAVESDCKLQEKWSPSPHPTETLSEEAQLSQHPNESSSAPSGAELTHMYELSTIVPLSANDEVTISYLDADGGTLLRSLWALEEKAIAKGESERNNREPVETQVVIKDLDMVKTADERRRKLDIVYAFDCVCYFCDQRVGEGLYHASASPSPFGSSAADSPVSVPEAKDPSTDTSPAHPHSSVATQEERDFPTCTGPVHPLSGVCKSCGFVIPARTLAPLHKKAEVLLDKVRDMGRSLEEAKVQDKATTKGNNPPNVKRGKKTGGNAAKELEDLAKKARTIWHESHMGWAVLRTCMLNIT</sequence>
<protein>
    <recommendedName>
        <fullName evidence="4">SET domain-containing protein</fullName>
    </recommendedName>
</protein>
<dbReference type="InterPro" id="IPR046341">
    <property type="entry name" value="SET_dom_sf"/>
</dbReference>
<feature type="compositionally biased region" description="Polar residues" evidence="1">
    <location>
        <begin position="172"/>
        <end position="186"/>
    </location>
</feature>
<feature type="compositionally biased region" description="Low complexity" evidence="1">
    <location>
        <begin position="348"/>
        <end position="359"/>
    </location>
</feature>
<dbReference type="Proteomes" id="UP000070544">
    <property type="component" value="Unassembled WGS sequence"/>
</dbReference>
<feature type="region of interest" description="Disordered" evidence="1">
    <location>
        <begin position="348"/>
        <end position="389"/>
    </location>
</feature>
<name>A0A139AZ39_GONPJ</name>
<keyword evidence="3" id="KW-1185">Reference proteome</keyword>
<feature type="region of interest" description="Disordered" evidence="1">
    <location>
        <begin position="160"/>
        <end position="240"/>
    </location>
</feature>
<dbReference type="OrthoDB" id="5945798at2759"/>
<feature type="region of interest" description="Disordered" evidence="1">
    <location>
        <begin position="439"/>
        <end position="462"/>
    </location>
</feature>
<evidence type="ECO:0000313" key="2">
    <source>
        <dbReference type="EMBL" id="KXS22018.1"/>
    </source>
</evidence>
<feature type="compositionally biased region" description="Basic and acidic residues" evidence="1">
    <location>
        <begin position="199"/>
        <end position="209"/>
    </location>
</feature>
<evidence type="ECO:0000256" key="1">
    <source>
        <dbReference type="SAM" id="MobiDB-lite"/>
    </source>
</evidence>
<dbReference type="SUPFAM" id="SSF82199">
    <property type="entry name" value="SET domain"/>
    <property type="match status" value="1"/>
</dbReference>
<dbReference type="EMBL" id="KQ965731">
    <property type="protein sequence ID" value="KXS22018.1"/>
    <property type="molecule type" value="Genomic_DNA"/>
</dbReference>
<gene>
    <name evidence="2" type="ORF">M427DRAFT_129797</name>
</gene>
<dbReference type="Gene3D" id="2.170.270.10">
    <property type="entry name" value="SET domain"/>
    <property type="match status" value="1"/>
</dbReference>
<evidence type="ECO:0000313" key="3">
    <source>
        <dbReference type="Proteomes" id="UP000070544"/>
    </source>
</evidence>
<reference evidence="2 3" key="1">
    <citation type="journal article" date="2015" name="Genome Biol. Evol.">
        <title>Phylogenomic analyses indicate that early fungi evolved digesting cell walls of algal ancestors of land plants.</title>
        <authorList>
            <person name="Chang Y."/>
            <person name="Wang S."/>
            <person name="Sekimoto S."/>
            <person name="Aerts A.L."/>
            <person name="Choi C."/>
            <person name="Clum A."/>
            <person name="LaButti K.M."/>
            <person name="Lindquist E.A."/>
            <person name="Yee Ngan C."/>
            <person name="Ohm R.A."/>
            <person name="Salamov A.A."/>
            <person name="Grigoriev I.V."/>
            <person name="Spatafora J.W."/>
            <person name="Berbee M.L."/>
        </authorList>
    </citation>
    <scope>NUCLEOTIDE SEQUENCE [LARGE SCALE GENOMIC DNA]</scope>
    <source>
        <strain evidence="2 3">JEL478</strain>
    </source>
</reference>
<evidence type="ECO:0008006" key="4">
    <source>
        <dbReference type="Google" id="ProtNLM"/>
    </source>
</evidence>
<feature type="compositionally biased region" description="Polar residues" evidence="1">
    <location>
        <begin position="217"/>
        <end position="238"/>
    </location>
</feature>
<dbReference type="AlphaFoldDB" id="A0A139AZ39"/>